<protein>
    <recommendedName>
        <fullName evidence="1">Aminoglycoside phosphotransferase domain-containing protein</fullName>
    </recommendedName>
</protein>
<dbReference type="PANTHER" id="PTHR40086">
    <property type="entry name" value="PHOSPHOTRANSFERASE YTMP-RELATED"/>
    <property type="match status" value="1"/>
</dbReference>
<evidence type="ECO:0000313" key="2">
    <source>
        <dbReference type="EMBL" id="RFM31282.1"/>
    </source>
</evidence>
<dbReference type="AlphaFoldDB" id="A0A3E1NTM9"/>
<sequence length="336" mass="37901">MNNALLSILPPHKLKVVEAALQQTFGTPAVEAIELMTRGLSPALVYKIQVNGKAYILRLVMATNELVDPAREYTCLRAAADAGIAPAVLYADADAAVSICAFIAGPPIWVGLPDKDIQLKRIAEKVKDIHALPLFPPLINFMEGMIAFRDRFLETKMFPESATAEHFRHFERIRSVYPIHDELVSSHNDLNPANVLYDGEKIWLIDWEAGFKNDRYVDLAVVALYFAANEQHIDTFLTAYFGEAPTALQRAKFYLMRQVVFLYYGTIFLRMAAEMKDTHDQDMKVPTLLEVKKMMSKGEVNLGSYEGKILYGKMLMQEALTEMRQPQFEAALALLH</sequence>
<dbReference type="Gene3D" id="3.90.1200.10">
    <property type="match status" value="1"/>
</dbReference>
<evidence type="ECO:0000259" key="1">
    <source>
        <dbReference type="Pfam" id="PF01636"/>
    </source>
</evidence>
<dbReference type="InterPro" id="IPR052077">
    <property type="entry name" value="CcrZ_PhaseVar_Mediator"/>
</dbReference>
<dbReference type="EMBL" id="QTJV01000015">
    <property type="protein sequence ID" value="RFM31282.1"/>
    <property type="molecule type" value="Genomic_DNA"/>
</dbReference>
<evidence type="ECO:0000313" key="3">
    <source>
        <dbReference type="Proteomes" id="UP000261174"/>
    </source>
</evidence>
<dbReference type="PANTHER" id="PTHR40086:SF1">
    <property type="entry name" value="CELL CYCLE REGULATOR CCRZ"/>
    <property type="match status" value="1"/>
</dbReference>
<reference evidence="2 3" key="1">
    <citation type="submission" date="2018-08" db="EMBL/GenBank/DDBJ databases">
        <title>Chitinophaga sp. K20C18050901, a novel bacterium isolated from forest soil.</title>
        <authorList>
            <person name="Wang C."/>
        </authorList>
    </citation>
    <scope>NUCLEOTIDE SEQUENCE [LARGE SCALE GENOMIC DNA]</scope>
    <source>
        <strain evidence="2 3">K20C18050901</strain>
    </source>
</reference>
<proteinExistence type="predicted"/>
<name>A0A3E1NTM9_9BACT</name>
<dbReference type="RefSeq" id="WP_116857029.1">
    <property type="nucleotide sequence ID" value="NZ_QTJV01000015.1"/>
</dbReference>
<dbReference type="Pfam" id="PF01636">
    <property type="entry name" value="APH"/>
    <property type="match status" value="1"/>
</dbReference>
<dbReference type="OrthoDB" id="179763at2"/>
<gene>
    <name evidence="2" type="ORF">DXN04_29590</name>
</gene>
<dbReference type="InterPro" id="IPR002575">
    <property type="entry name" value="Aminoglycoside_PTrfase"/>
</dbReference>
<dbReference type="SUPFAM" id="SSF56112">
    <property type="entry name" value="Protein kinase-like (PK-like)"/>
    <property type="match status" value="1"/>
</dbReference>
<comment type="caution">
    <text evidence="2">The sequence shown here is derived from an EMBL/GenBank/DDBJ whole genome shotgun (WGS) entry which is preliminary data.</text>
</comment>
<organism evidence="2 3">
    <name type="scientific">Chitinophaga silvisoli</name>
    <dbReference type="NCBI Taxonomy" id="2291814"/>
    <lineage>
        <taxon>Bacteria</taxon>
        <taxon>Pseudomonadati</taxon>
        <taxon>Bacteroidota</taxon>
        <taxon>Chitinophagia</taxon>
        <taxon>Chitinophagales</taxon>
        <taxon>Chitinophagaceae</taxon>
        <taxon>Chitinophaga</taxon>
    </lineage>
</organism>
<feature type="domain" description="Aminoglycoside phosphotransferase" evidence="1">
    <location>
        <begin position="41"/>
        <end position="247"/>
    </location>
</feature>
<dbReference type="Gene3D" id="3.30.200.20">
    <property type="entry name" value="Phosphorylase Kinase, domain 1"/>
    <property type="match status" value="1"/>
</dbReference>
<accession>A0A3E1NTM9</accession>
<dbReference type="Proteomes" id="UP000261174">
    <property type="component" value="Unassembled WGS sequence"/>
</dbReference>
<dbReference type="InterPro" id="IPR011009">
    <property type="entry name" value="Kinase-like_dom_sf"/>
</dbReference>
<keyword evidence="3" id="KW-1185">Reference proteome</keyword>